<dbReference type="EMBL" id="CP065425">
    <property type="protein sequence ID" value="QQZ11193.1"/>
    <property type="molecule type" value="Genomic_DNA"/>
</dbReference>
<evidence type="ECO:0000256" key="6">
    <source>
        <dbReference type="ARBA" id="ARBA00023002"/>
    </source>
</evidence>
<keyword evidence="8" id="KW-0368">Histidine biosynthesis</keyword>
<feature type="binding site" evidence="8">
    <location>
        <position position="417"/>
    </location>
    <ligand>
        <name>substrate</name>
    </ligand>
</feature>
<dbReference type="SUPFAM" id="SSF53720">
    <property type="entry name" value="ALDH-like"/>
    <property type="match status" value="1"/>
</dbReference>
<evidence type="ECO:0000256" key="8">
    <source>
        <dbReference type="HAMAP-Rule" id="MF_01024"/>
    </source>
</evidence>
<dbReference type="Gene3D" id="1.20.5.1300">
    <property type="match status" value="1"/>
</dbReference>
<dbReference type="GO" id="GO:0004399">
    <property type="term" value="F:histidinol dehydrogenase activity"/>
    <property type="evidence" value="ECO:0007669"/>
    <property type="project" value="UniProtKB-EC"/>
</dbReference>
<dbReference type="PIRSF" id="PIRSF000099">
    <property type="entry name" value="Histidinol_dh"/>
    <property type="match status" value="1"/>
</dbReference>
<dbReference type="Proteomes" id="UP000595691">
    <property type="component" value="Chromosome"/>
</dbReference>
<evidence type="ECO:0000256" key="5">
    <source>
        <dbReference type="ARBA" id="ARBA00022833"/>
    </source>
</evidence>
<feature type="binding site" evidence="8">
    <location>
        <position position="234"/>
    </location>
    <ligand>
        <name>substrate</name>
    </ligand>
</feature>
<feature type="binding site" evidence="8">
    <location>
        <position position="259"/>
    </location>
    <ligand>
        <name>substrate</name>
    </ligand>
</feature>
<keyword evidence="5 8" id="KW-0862">Zinc</keyword>
<keyword evidence="6 8" id="KW-0560">Oxidoreductase</keyword>
<name>A0ABX7E642_9BACI</name>
<evidence type="ECO:0000313" key="12">
    <source>
        <dbReference type="Proteomes" id="UP000595691"/>
    </source>
</evidence>
<evidence type="ECO:0000256" key="2">
    <source>
        <dbReference type="ARBA" id="ARBA00010178"/>
    </source>
</evidence>
<evidence type="ECO:0000256" key="1">
    <source>
        <dbReference type="ARBA" id="ARBA00003850"/>
    </source>
</evidence>
<feature type="binding site" evidence="8">
    <location>
        <position position="259"/>
    </location>
    <ligand>
        <name>Zn(2+)</name>
        <dbReference type="ChEBI" id="CHEBI:29105"/>
    </ligand>
</feature>
<keyword evidence="8" id="KW-0028">Amino-acid biosynthesis</keyword>
<evidence type="ECO:0000256" key="9">
    <source>
        <dbReference type="PIRNR" id="PIRNR000099"/>
    </source>
</evidence>
<feature type="binding site" evidence="8">
    <location>
        <position position="126"/>
    </location>
    <ligand>
        <name>NAD(+)</name>
        <dbReference type="ChEBI" id="CHEBI:57540"/>
    </ligand>
</feature>
<dbReference type="Pfam" id="PF00815">
    <property type="entry name" value="Histidinol_dh"/>
    <property type="match status" value="1"/>
</dbReference>
<accession>A0ABX7E642</accession>
<dbReference type="Gene3D" id="3.40.50.1980">
    <property type="entry name" value="Nitrogenase molybdenum iron protein domain"/>
    <property type="match status" value="2"/>
</dbReference>
<feature type="binding site" evidence="8">
    <location>
        <position position="256"/>
    </location>
    <ligand>
        <name>Zn(2+)</name>
        <dbReference type="ChEBI" id="CHEBI:29105"/>
    </ligand>
</feature>
<comment type="pathway">
    <text evidence="8">Amino-acid biosynthesis; L-histidine biosynthesis; L-histidine from 5-phospho-alpha-D-ribose 1-diphosphate: step 9/9.</text>
</comment>
<evidence type="ECO:0000256" key="3">
    <source>
        <dbReference type="ARBA" id="ARBA00012965"/>
    </source>
</evidence>
<protein>
    <recommendedName>
        <fullName evidence="3 8">Histidinol dehydrogenase</fullName>
        <shortName evidence="8">HDH</shortName>
        <ecNumber evidence="3 8">1.1.1.23</ecNumber>
    </recommendedName>
</protein>
<organism evidence="11 12">
    <name type="scientific">Heyndrickxia vini</name>
    <dbReference type="NCBI Taxonomy" id="1476025"/>
    <lineage>
        <taxon>Bacteria</taxon>
        <taxon>Bacillati</taxon>
        <taxon>Bacillota</taxon>
        <taxon>Bacilli</taxon>
        <taxon>Bacillales</taxon>
        <taxon>Bacillaceae</taxon>
        <taxon>Heyndrickxia</taxon>
    </lineage>
</organism>
<dbReference type="InterPro" id="IPR022695">
    <property type="entry name" value="Histidinol_DH_monofunct"/>
</dbReference>
<gene>
    <name evidence="8 11" type="primary">hisD</name>
    <name evidence="11" type="ORF">I5776_10030</name>
</gene>
<reference evidence="11 12" key="1">
    <citation type="submission" date="2020-11" db="EMBL/GenBank/DDBJ databases">
        <title>Taxonomic evaluation of the Bacillus sporothermodurans group of bacteria based on whole genome sequences.</title>
        <authorList>
            <person name="Fiedler G."/>
            <person name="Herbstmann A.-D."/>
            <person name="Doll E."/>
            <person name="Wenning M."/>
            <person name="Brinks E."/>
            <person name="Kabisch J."/>
            <person name="Breitenwieser F."/>
            <person name="Lappann M."/>
            <person name="Boehnlein C."/>
            <person name="Franz C."/>
        </authorList>
    </citation>
    <scope>NUCLEOTIDE SEQUENCE [LARGE SCALE GENOMIC DNA]</scope>
    <source>
        <strain evidence="11 12">JCM 19841</strain>
    </source>
</reference>
<dbReference type="PANTHER" id="PTHR21256:SF2">
    <property type="entry name" value="HISTIDINE BIOSYNTHESIS TRIFUNCTIONAL PROTEIN"/>
    <property type="match status" value="1"/>
</dbReference>
<dbReference type="PRINTS" id="PR00083">
    <property type="entry name" value="HOLDHDRGNASE"/>
</dbReference>
<feature type="binding site" evidence="8">
    <location>
        <position position="325"/>
    </location>
    <ligand>
        <name>substrate</name>
    </ligand>
</feature>
<feature type="binding site" evidence="8">
    <location>
        <position position="417"/>
    </location>
    <ligand>
        <name>Zn(2+)</name>
        <dbReference type="ChEBI" id="CHEBI:29105"/>
    </ligand>
</feature>
<evidence type="ECO:0000256" key="4">
    <source>
        <dbReference type="ARBA" id="ARBA00022723"/>
    </source>
</evidence>
<feature type="binding site" evidence="8">
    <location>
        <position position="188"/>
    </location>
    <ligand>
        <name>NAD(+)</name>
        <dbReference type="ChEBI" id="CHEBI:57540"/>
    </ligand>
</feature>
<dbReference type="NCBIfam" id="TIGR00069">
    <property type="entry name" value="hisD"/>
    <property type="match status" value="1"/>
</dbReference>
<feature type="binding site" evidence="8">
    <location>
        <position position="412"/>
    </location>
    <ligand>
        <name>substrate</name>
    </ligand>
</feature>
<comment type="catalytic activity">
    <reaction evidence="7 8">
        <text>L-histidinol + 2 NAD(+) + H2O = L-histidine + 2 NADH + 3 H(+)</text>
        <dbReference type="Rhea" id="RHEA:20641"/>
        <dbReference type="ChEBI" id="CHEBI:15377"/>
        <dbReference type="ChEBI" id="CHEBI:15378"/>
        <dbReference type="ChEBI" id="CHEBI:57540"/>
        <dbReference type="ChEBI" id="CHEBI:57595"/>
        <dbReference type="ChEBI" id="CHEBI:57699"/>
        <dbReference type="ChEBI" id="CHEBI:57945"/>
        <dbReference type="EC" id="1.1.1.23"/>
    </reaction>
</comment>
<evidence type="ECO:0000256" key="7">
    <source>
        <dbReference type="ARBA" id="ARBA00049489"/>
    </source>
</evidence>
<feature type="binding site" evidence="8">
    <location>
        <position position="358"/>
    </location>
    <ligand>
        <name>substrate</name>
    </ligand>
</feature>
<feature type="binding site" evidence="8">
    <location>
        <position position="256"/>
    </location>
    <ligand>
        <name>substrate</name>
    </ligand>
</feature>
<dbReference type="RefSeq" id="WP_202780464.1">
    <property type="nucleotide sequence ID" value="NZ_CP065425.1"/>
</dbReference>
<dbReference type="InterPro" id="IPR012131">
    <property type="entry name" value="Hstdl_DH"/>
</dbReference>
<dbReference type="InterPro" id="IPR001692">
    <property type="entry name" value="Histidinol_DH_CS"/>
</dbReference>
<feature type="active site" description="Proton acceptor" evidence="8">
    <location>
        <position position="325"/>
    </location>
</feature>
<dbReference type="PANTHER" id="PTHR21256">
    <property type="entry name" value="HISTIDINOL DEHYDROGENASE HDH"/>
    <property type="match status" value="1"/>
</dbReference>
<feature type="binding site" evidence="8">
    <location>
        <position position="211"/>
    </location>
    <ligand>
        <name>NAD(+)</name>
        <dbReference type="ChEBI" id="CHEBI:57540"/>
    </ligand>
</feature>
<feature type="binding site" evidence="8">
    <location>
        <position position="358"/>
    </location>
    <ligand>
        <name>Zn(2+)</name>
        <dbReference type="ChEBI" id="CHEBI:29105"/>
    </ligand>
</feature>
<evidence type="ECO:0000256" key="10">
    <source>
        <dbReference type="RuleBase" id="RU004175"/>
    </source>
</evidence>
<dbReference type="HAMAP" id="MF_01024">
    <property type="entry name" value="HisD"/>
    <property type="match status" value="1"/>
</dbReference>
<dbReference type="PROSITE" id="PS00611">
    <property type="entry name" value="HISOL_DEHYDROGENASE"/>
    <property type="match status" value="1"/>
</dbReference>
<comment type="cofactor">
    <cofactor evidence="8">
        <name>Zn(2+)</name>
        <dbReference type="ChEBI" id="CHEBI:29105"/>
    </cofactor>
    <text evidence="8">Binds 1 zinc ion per subunit.</text>
</comment>
<proteinExistence type="inferred from homology"/>
<dbReference type="InterPro" id="IPR016161">
    <property type="entry name" value="Ald_DH/histidinol_DH"/>
</dbReference>
<dbReference type="EC" id="1.1.1.23" evidence="3 8"/>
<comment type="function">
    <text evidence="1 8">Catalyzes the sequential NAD-dependent oxidations of L-histidinol to L-histidinaldehyde and then to L-histidine.</text>
</comment>
<keyword evidence="8" id="KW-0520">NAD</keyword>
<keyword evidence="12" id="KW-1185">Reference proteome</keyword>
<dbReference type="CDD" id="cd06572">
    <property type="entry name" value="Histidinol_dh"/>
    <property type="match status" value="1"/>
</dbReference>
<keyword evidence="4 8" id="KW-0479">Metal-binding</keyword>
<evidence type="ECO:0000313" key="11">
    <source>
        <dbReference type="EMBL" id="QQZ11193.1"/>
    </source>
</evidence>
<feature type="active site" description="Proton acceptor" evidence="8">
    <location>
        <position position="324"/>
    </location>
</feature>
<comment type="similarity">
    <text evidence="2 8 9 10">Belongs to the histidinol dehydrogenase family.</text>
</comment>
<sequence>MIRIYTSEQFIDTFIRSKNKAKSLSDDTLKIAKQVIDQIRLHGESALKEYVQKFDGYLPLNWEVTEEERKQAWSKVDGETITSLQKAADNIKKFHSKQIQQSKIMELTEDIISGQLYRPIESVGIYVPGGTACYPSTVLMNAIPAVLAGVSEVTMTTPVREEDSIAPILSVAADIAGVNKIYKIGGIQAIAALAYGTEQIVPVDKIVGPGNKYVAAAKSIVFGDVGIDMIAGPSEVAIIADETASPKYVAADLIAQAEHDENARTFLFTTSEKLINETKIEIVKQCEKLPRAIIAKKSLSTQSASVLVSNIDQAIDLVNKLAPEHVEIQLDNPLLYLSKVKNAGSIFLGSYTPEAIGDYFGGPNHVLPTSGTARFSSGLSVDDFMKKTTYLYYSERALCDAALHVVNIASEEKLIGHARAVQVRLGND</sequence>